<comment type="caution">
    <text evidence="3">The sequence shown here is derived from an EMBL/GenBank/DDBJ whole genome shotgun (WGS) entry which is preliminary data.</text>
</comment>
<dbReference type="Proteomes" id="UP000248116">
    <property type="component" value="Unassembled WGS sequence"/>
</dbReference>
<evidence type="ECO:0000256" key="1">
    <source>
        <dbReference type="ARBA" id="ARBA00022679"/>
    </source>
</evidence>
<dbReference type="Gene3D" id="3.40.50.2000">
    <property type="entry name" value="Glycogen Phosphorylase B"/>
    <property type="match status" value="1"/>
</dbReference>
<keyword evidence="1 3" id="KW-0808">Transferase</keyword>
<accession>A0ABX5P010</accession>
<dbReference type="RefSeq" id="WP_110560541.1">
    <property type="nucleotide sequence ID" value="NZ_PRCW01000097.1"/>
</dbReference>
<protein>
    <submittedName>
        <fullName evidence="3">Glycosyl transferase family 1</fullName>
    </submittedName>
</protein>
<evidence type="ECO:0000313" key="4">
    <source>
        <dbReference type="Proteomes" id="UP000248116"/>
    </source>
</evidence>
<evidence type="ECO:0000259" key="2">
    <source>
        <dbReference type="Pfam" id="PF00534"/>
    </source>
</evidence>
<proteinExistence type="predicted"/>
<dbReference type="PANTHER" id="PTHR46401">
    <property type="entry name" value="GLYCOSYLTRANSFERASE WBBK-RELATED"/>
    <property type="match status" value="1"/>
</dbReference>
<sequence>MMQRCPYIYLDISRLIARAGSVVPTGIDRIEFEYADYLLRHDARRVTFVAISPLGTIVPLPFDQAENFVRLTEKVWQGKHDLCRDVRGAARRMMQKAMFGRAFLPAAATGYDGAVYLLLSHHHLNRPASIARFLRRQGACLVPMVHDLIPIEYPEYARPREPARHEARMNTVLALARGVIVPSQVVAGSLARYARHRRNGLPIRVVPHGVVEGAASAPVGNPHPYFVCLGTIEPRKNHLLLLNLWRAMVERDGAAAVPHLVLVGRRGWENENILDMIERCPALQGVVRECNGQSDPEVTALLLGARGLLFPSFVEGYGLPLSEALKLDVPAVCSDIPVFHEIAGEAATYVDPLDGMGWRGAIEDLMTGDMADHRPGEKRATAKLFSWPRQVREGLSFIEDVCGSGELRGCAGEGRRAT</sequence>
<keyword evidence="4" id="KW-1185">Reference proteome</keyword>
<dbReference type="GO" id="GO:0016740">
    <property type="term" value="F:transferase activity"/>
    <property type="evidence" value="ECO:0007669"/>
    <property type="project" value="UniProtKB-KW"/>
</dbReference>
<reference evidence="3 4" key="1">
    <citation type="submission" date="2018-02" db="EMBL/GenBank/DDBJ databases">
        <authorList>
            <person name="Skraban J."/>
            <person name="Trcek J."/>
        </authorList>
    </citation>
    <scope>NUCLEOTIDE SEQUENCE [LARGE SCALE GENOMIC DNA]</scope>
    <source>
        <strain evidence="3 4">AV446</strain>
    </source>
</reference>
<organism evidence="3 4">
    <name type="scientific">Novacetimonas pomaceti</name>
    <dbReference type="NCBI Taxonomy" id="2021998"/>
    <lineage>
        <taxon>Bacteria</taxon>
        <taxon>Pseudomonadati</taxon>
        <taxon>Pseudomonadota</taxon>
        <taxon>Alphaproteobacteria</taxon>
        <taxon>Acetobacterales</taxon>
        <taxon>Acetobacteraceae</taxon>
        <taxon>Novacetimonas</taxon>
    </lineage>
</organism>
<dbReference type="PANTHER" id="PTHR46401:SF2">
    <property type="entry name" value="GLYCOSYLTRANSFERASE WBBK-RELATED"/>
    <property type="match status" value="1"/>
</dbReference>
<name>A0ABX5P010_9PROT</name>
<dbReference type="EMBL" id="PRCW01000097">
    <property type="protein sequence ID" value="PYD47109.1"/>
    <property type="molecule type" value="Genomic_DNA"/>
</dbReference>
<dbReference type="Pfam" id="PF00534">
    <property type="entry name" value="Glycos_transf_1"/>
    <property type="match status" value="1"/>
</dbReference>
<dbReference type="SUPFAM" id="SSF53756">
    <property type="entry name" value="UDP-Glycosyltransferase/glycogen phosphorylase"/>
    <property type="match status" value="1"/>
</dbReference>
<dbReference type="CDD" id="cd03809">
    <property type="entry name" value="GT4_MtfB-like"/>
    <property type="match status" value="1"/>
</dbReference>
<gene>
    <name evidence="3" type="ORF">C3920_11635</name>
</gene>
<dbReference type="InterPro" id="IPR001296">
    <property type="entry name" value="Glyco_trans_1"/>
</dbReference>
<evidence type="ECO:0000313" key="3">
    <source>
        <dbReference type="EMBL" id="PYD47109.1"/>
    </source>
</evidence>
<feature type="domain" description="Glycosyl transferase family 1" evidence="2">
    <location>
        <begin position="223"/>
        <end position="377"/>
    </location>
</feature>